<dbReference type="Proteomes" id="UP000503018">
    <property type="component" value="Chromosome"/>
</dbReference>
<reference evidence="3 4" key="1">
    <citation type="submission" date="2020-01" db="EMBL/GenBank/DDBJ databases">
        <title>Sphingomonas sp. strain CSW-10.</title>
        <authorList>
            <person name="Chen W.-M."/>
        </authorList>
    </citation>
    <scope>NUCLEOTIDE SEQUENCE [LARGE SCALE GENOMIC DNA]</scope>
    <source>
        <strain evidence="3 4">CSW-10</strain>
    </source>
</reference>
<evidence type="ECO:0000313" key="3">
    <source>
        <dbReference type="EMBL" id="QJQ33807.1"/>
    </source>
</evidence>
<dbReference type="Pfam" id="PF00753">
    <property type="entry name" value="Lactamase_B"/>
    <property type="match status" value="1"/>
</dbReference>
<dbReference type="PANTHER" id="PTHR42951:SF17">
    <property type="entry name" value="METALLO-BETA-LACTAMASE DOMAIN-CONTAINING PROTEIN"/>
    <property type="match status" value="1"/>
</dbReference>
<dbReference type="Gene3D" id="3.60.15.10">
    <property type="entry name" value="Ribonuclease Z/Hydroxyacylglutathione hydrolase-like"/>
    <property type="match status" value="1"/>
</dbReference>
<sequence length="303" mass="32129">MTLAACTATPVPRPSPETAVNGVPNRTDDPRAQGHQLANACAGREGWADAAPPARIHGNTYYVGTCGIAVLLLTSPQGHVLIDGATEEAVPSILANIRSLGFDPRDIRFIIGSHEHLDHMGGFAALKAATGAQVWASEAARPSLENGTVDADDPQYGIIPGMRPVPVHGIVSDGTIISPDNDSIRLTAVPTPGHTSGGTSWTWRSCESGDCVTFAYVDSLTAVSADDYRFADHPERVAPFRSTFDRVAAMPCDVLITPHPSFSNLFARLSGNEPLVDPAACRRLVESMRVRLDTRLARESSGG</sequence>
<dbReference type="InterPro" id="IPR001279">
    <property type="entry name" value="Metallo-B-lactamas"/>
</dbReference>
<name>A0A6M4AXF9_9SPHN</name>
<dbReference type="SMART" id="SM00849">
    <property type="entry name" value="Lactamase_B"/>
    <property type="match status" value="1"/>
</dbReference>
<keyword evidence="4" id="KW-1185">Reference proteome</keyword>
<dbReference type="CDD" id="cd16315">
    <property type="entry name" value="EVM-1-like_MBL-B3"/>
    <property type="match status" value="1"/>
</dbReference>
<organism evidence="3 4">
    <name type="scientific">Sphingomonas lacunae</name>
    <dbReference type="NCBI Taxonomy" id="2698828"/>
    <lineage>
        <taxon>Bacteria</taxon>
        <taxon>Pseudomonadati</taxon>
        <taxon>Pseudomonadota</taxon>
        <taxon>Alphaproteobacteria</taxon>
        <taxon>Sphingomonadales</taxon>
        <taxon>Sphingomonadaceae</taxon>
        <taxon>Sphingomonas</taxon>
    </lineage>
</organism>
<dbReference type="InterPro" id="IPR036866">
    <property type="entry name" value="RibonucZ/Hydroxyglut_hydro"/>
</dbReference>
<evidence type="ECO:0000259" key="2">
    <source>
        <dbReference type="SMART" id="SM00849"/>
    </source>
</evidence>
<dbReference type="EMBL" id="CP053015">
    <property type="protein sequence ID" value="QJQ33807.1"/>
    <property type="molecule type" value="Genomic_DNA"/>
</dbReference>
<evidence type="ECO:0000256" key="1">
    <source>
        <dbReference type="SAM" id="MobiDB-lite"/>
    </source>
</evidence>
<gene>
    <name evidence="3" type="primary">bla</name>
    <name evidence="3" type="ORF">GV829_13940</name>
</gene>
<dbReference type="SUPFAM" id="SSF56281">
    <property type="entry name" value="Metallo-hydrolase/oxidoreductase"/>
    <property type="match status" value="1"/>
</dbReference>
<dbReference type="KEGG" id="slan:GV829_13940"/>
<dbReference type="PANTHER" id="PTHR42951">
    <property type="entry name" value="METALLO-BETA-LACTAMASE DOMAIN-CONTAINING"/>
    <property type="match status" value="1"/>
</dbReference>
<feature type="domain" description="Metallo-beta-lactamase" evidence="2">
    <location>
        <begin position="67"/>
        <end position="259"/>
    </location>
</feature>
<dbReference type="NCBIfam" id="NF033105">
    <property type="entry name" value="bla_subclass_B3"/>
    <property type="match status" value="1"/>
</dbReference>
<dbReference type="AlphaFoldDB" id="A0A6M4AXF9"/>
<protein>
    <submittedName>
        <fullName evidence="3">Subclass B3 metallo-beta-lactamase</fullName>
    </submittedName>
</protein>
<feature type="region of interest" description="Disordered" evidence="1">
    <location>
        <begin position="1"/>
        <end position="33"/>
    </location>
</feature>
<dbReference type="NCBIfam" id="NF012229">
    <property type="entry name" value="bla_class_B_core"/>
    <property type="match status" value="1"/>
</dbReference>
<proteinExistence type="predicted"/>
<evidence type="ECO:0000313" key="4">
    <source>
        <dbReference type="Proteomes" id="UP000503018"/>
    </source>
</evidence>
<dbReference type="InterPro" id="IPR050855">
    <property type="entry name" value="NDM-1-like"/>
</dbReference>
<accession>A0A6M4AXF9</accession>